<keyword evidence="3" id="KW-1185">Reference proteome</keyword>
<accession>A0ABV5G321</accession>
<dbReference type="EMBL" id="JBHMFI010000001">
    <property type="protein sequence ID" value="MFB9073331.1"/>
    <property type="molecule type" value="Genomic_DNA"/>
</dbReference>
<evidence type="ECO:0000313" key="3">
    <source>
        <dbReference type="Proteomes" id="UP001589575"/>
    </source>
</evidence>
<sequence>MADALALAVSLGAAVGLSGASSPPGPQAVRPRDSTAVRAAVARIGRRAVRV</sequence>
<protein>
    <submittedName>
        <fullName evidence="2">Uncharacterized protein</fullName>
    </submittedName>
</protein>
<name>A0ABV5G321_9MICC</name>
<dbReference type="Proteomes" id="UP001589575">
    <property type="component" value="Unassembled WGS sequence"/>
</dbReference>
<gene>
    <name evidence="2" type="ORF">ACFFX0_19865</name>
</gene>
<organism evidence="2 3">
    <name type="scientific">Citricoccus parietis</name>
    <dbReference type="NCBI Taxonomy" id="592307"/>
    <lineage>
        <taxon>Bacteria</taxon>
        <taxon>Bacillati</taxon>
        <taxon>Actinomycetota</taxon>
        <taxon>Actinomycetes</taxon>
        <taxon>Micrococcales</taxon>
        <taxon>Micrococcaceae</taxon>
        <taxon>Citricoccus</taxon>
    </lineage>
</organism>
<evidence type="ECO:0000313" key="2">
    <source>
        <dbReference type="EMBL" id="MFB9073331.1"/>
    </source>
</evidence>
<evidence type="ECO:0000256" key="1">
    <source>
        <dbReference type="SAM" id="MobiDB-lite"/>
    </source>
</evidence>
<comment type="caution">
    <text evidence="2">The sequence shown here is derived from an EMBL/GenBank/DDBJ whole genome shotgun (WGS) entry which is preliminary data.</text>
</comment>
<reference evidence="2 3" key="1">
    <citation type="submission" date="2024-09" db="EMBL/GenBank/DDBJ databases">
        <authorList>
            <person name="Sun Q."/>
            <person name="Mori K."/>
        </authorList>
    </citation>
    <scope>NUCLEOTIDE SEQUENCE [LARGE SCALE GENOMIC DNA]</scope>
    <source>
        <strain evidence="2 3">CCM 7609</strain>
    </source>
</reference>
<feature type="region of interest" description="Disordered" evidence="1">
    <location>
        <begin position="16"/>
        <end position="36"/>
    </location>
</feature>
<proteinExistence type="predicted"/>